<comment type="caution">
    <text evidence="2">The sequence shown here is derived from an EMBL/GenBank/DDBJ whole genome shotgun (WGS) entry which is preliminary data.</text>
</comment>
<reference evidence="2 3" key="2">
    <citation type="submission" date="2014-10" db="EMBL/GenBank/DDBJ databases">
        <title>Comparative genomics of the Paenibacillus odorifer group.</title>
        <authorList>
            <person name="Tsai Y.-C."/>
            <person name="Martin N."/>
            <person name="Korlach J."/>
            <person name="Wiedmann M."/>
        </authorList>
    </citation>
    <scope>NUCLEOTIDE SEQUENCE [LARGE SCALE GENOMIC DNA]</scope>
    <source>
        <strain evidence="2 3">DSM 18334</strain>
    </source>
</reference>
<name>A0A098MAQ8_9BACL</name>
<dbReference type="EMBL" id="JQCR01000002">
    <property type="protein sequence ID" value="KGE19146.1"/>
    <property type="molecule type" value="Genomic_DNA"/>
</dbReference>
<keyword evidence="1" id="KW-1133">Transmembrane helix</keyword>
<feature type="transmembrane region" description="Helical" evidence="1">
    <location>
        <begin position="6"/>
        <end position="26"/>
    </location>
</feature>
<gene>
    <name evidence="2" type="ORF">PWYN_07135</name>
</gene>
<feature type="transmembrane region" description="Helical" evidence="1">
    <location>
        <begin position="38"/>
        <end position="55"/>
    </location>
</feature>
<reference evidence="2 3" key="1">
    <citation type="submission" date="2014-08" db="EMBL/GenBank/DDBJ databases">
        <authorList>
            <person name="den Bakker H.C."/>
        </authorList>
    </citation>
    <scope>NUCLEOTIDE SEQUENCE [LARGE SCALE GENOMIC DNA]</scope>
    <source>
        <strain evidence="2 3">DSM 18334</strain>
    </source>
</reference>
<keyword evidence="1" id="KW-0812">Transmembrane</keyword>
<evidence type="ECO:0000256" key="1">
    <source>
        <dbReference type="SAM" id="Phobius"/>
    </source>
</evidence>
<protein>
    <submittedName>
        <fullName evidence="2">Uncharacterized protein</fullName>
    </submittedName>
</protein>
<dbReference type="AlphaFoldDB" id="A0A098MAQ8"/>
<dbReference type="Proteomes" id="UP000029734">
    <property type="component" value="Unassembled WGS sequence"/>
</dbReference>
<proteinExistence type="predicted"/>
<feature type="transmembrane region" description="Helical" evidence="1">
    <location>
        <begin position="61"/>
        <end position="78"/>
    </location>
</feature>
<sequence>MISAYAIIITYISVLTFILVFLSKKIFKKSTAAAMNKLIYVVLVLAMVGVLTQLYRGESNPNGLFIYSAVIIIGIILLRSKRNKIKR</sequence>
<accession>A0A098MAQ8</accession>
<evidence type="ECO:0000313" key="3">
    <source>
        <dbReference type="Proteomes" id="UP000029734"/>
    </source>
</evidence>
<organism evidence="2 3">
    <name type="scientific">Paenibacillus wynnii</name>
    <dbReference type="NCBI Taxonomy" id="268407"/>
    <lineage>
        <taxon>Bacteria</taxon>
        <taxon>Bacillati</taxon>
        <taxon>Bacillota</taxon>
        <taxon>Bacilli</taxon>
        <taxon>Bacillales</taxon>
        <taxon>Paenibacillaceae</taxon>
        <taxon>Paenibacillus</taxon>
    </lineage>
</organism>
<evidence type="ECO:0000313" key="2">
    <source>
        <dbReference type="EMBL" id="KGE19146.1"/>
    </source>
</evidence>
<dbReference type="RefSeq" id="WP_036649793.1">
    <property type="nucleotide sequence ID" value="NZ_JQCR01000002.1"/>
</dbReference>
<keyword evidence="1" id="KW-0472">Membrane</keyword>
<keyword evidence="3" id="KW-1185">Reference proteome</keyword>